<keyword evidence="3" id="KW-1185">Reference proteome</keyword>
<dbReference type="EMBL" id="BLXT01008222">
    <property type="protein sequence ID" value="GFO46813.1"/>
    <property type="molecule type" value="Genomic_DNA"/>
</dbReference>
<dbReference type="SUPFAM" id="SSF81660">
    <property type="entry name" value="Metal cation-transporting ATPase, ATP-binding domain N"/>
    <property type="match status" value="1"/>
</dbReference>
<dbReference type="Gene3D" id="3.40.1110.10">
    <property type="entry name" value="Calcium-transporting ATPase, cytoplasmic domain N"/>
    <property type="match status" value="1"/>
</dbReference>
<name>A0AAV4DR89_9GAST</name>
<dbReference type="AlphaFoldDB" id="A0AAV4DR89"/>
<evidence type="ECO:0000256" key="1">
    <source>
        <dbReference type="SAM" id="MobiDB-lite"/>
    </source>
</evidence>
<dbReference type="InterPro" id="IPR023299">
    <property type="entry name" value="ATPase_P-typ_cyto_dom_N"/>
</dbReference>
<gene>
    <name evidence="2" type="ORF">PoB_007331800</name>
</gene>
<dbReference type="PANTHER" id="PTHR10773:SF19">
    <property type="match status" value="1"/>
</dbReference>
<feature type="region of interest" description="Disordered" evidence="1">
    <location>
        <begin position="210"/>
        <end position="247"/>
    </location>
</feature>
<comment type="caution">
    <text evidence="2">The sequence shown here is derived from an EMBL/GenBank/DDBJ whole genome shotgun (WGS) entry which is preliminary data.</text>
</comment>
<feature type="compositionally biased region" description="Polar residues" evidence="1">
    <location>
        <begin position="1"/>
        <end position="16"/>
    </location>
</feature>
<accession>A0AAV4DR89</accession>
<evidence type="ECO:0000313" key="3">
    <source>
        <dbReference type="Proteomes" id="UP000735302"/>
    </source>
</evidence>
<dbReference type="GO" id="GO:0000166">
    <property type="term" value="F:nucleotide binding"/>
    <property type="evidence" value="ECO:0007669"/>
    <property type="project" value="InterPro"/>
</dbReference>
<sequence>MQPASTLGDETNQPTLSSVGSGIGDIGIKPYPINRRTASSPDHLPSAKTVYNCAQPLASAETTSDCPQPAASAEPIVDRPQPSASAEPTVDCPRPSAPVKPSVVCPQPAASAEPTVDRLQPSASAEPTVVYPQPSAPVKPSVVCPQPSTSVEQTVVCPQPSAPVEQTVVCPQPTAPYKQTVVCPQSSASAEPTSDCRQPAASVETTVDCLQPSASAESTVDRPQPSASAETTFDCPQPSASEEQTVDCPKTSIAEKKYPVFLQSSGPIDAMSDIDNDPCFHRPANFPFSPGKIPPKKDRCDICMGFETGNVDKEFWTTHMNDKRRAEKEKAKDKKEAQERNGAVMICMDLQGVLLAPSISSSSTYFKTKLTVHNFTLYNMVTKDAVCYVWHKAEGGLISNKFTSCIIDHLSSLLGANKIVLYCDGCIYQNKNSVLASALSAFSLQREYEVQQKYFVKGETVVPQKRKTHGLKIYHRFHFQSSLKRMSVINGHTSPGSTEIQYNVAVKGAPETLKSMFSSLPEDYDDVYLKMARRGARVLALGYKKIGNLTHQQVGCIATVE</sequence>
<proteinExistence type="predicted"/>
<protein>
    <submittedName>
        <fullName evidence="2">Cation-transporting ATPase</fullName>
    </submittedName>
</protein>
<organism evidence="2 3">
    <name type="scientific">Plakobranchus ocellatus</name>
    <dbReference type="NCBI Taxonomy" id="259542"/>
    <lineage>
        <taxon>Eukaryota</taxon>
        <taxon>Metazoa</taxon>
        <taxon>Spiralia</taxon>
        <taxon>Lophotrochozoa</taxon>
        <taxon>Mollusca</taxon>
        <taxon>Gastropoda</taxon>
        <taxon>Heterobranchia</taxon>
        <taxon>Euthyneura</taxon>
        <taxon>Panpulmonata</taxon>
        <taxon>Sacoglossa</taxon>
        <taxon>Placobranchoidea</taxon>
        <taxon>Plakobranchidae</taxon>
        <taxon>Plakobranchus</taxon>
    </lineage>
</organism>
<dbReference type="Proteomes" id="UP000735302">
    <property type="component" value="Unassembled WGS sequence"/>
</dbReference>
<feature type="region of interest" description="Disordered" evidence="1">
    <location>
        <begin position="1"/>
        <end position="145"/>
    </location>
</feature>
<evidence type="ECO:0000313" key="2">
    <source>
        <dbReference type="EMBL" id="GFO46813.1"/>
    </source>
</evidence>
<dbReference type="PANTHER" id="PTHR10773">
    <property type="entry name" value="DNA-DIRECTED RNA POLYMERASES I, II, AND III SUBUNIT RPABC2"/>
    <property type="match status" value="1"/>
</dbReference>
<reference evidence="2 3" key="1">
    <citation type="journal article" date="2021" name="Elife">
        <title>Chloroplast acquisition without the gene transfer in kleptoplastic sea slugs, Plakobranchus ocellatus.</title>
        <authorList>
            <person name="Maeda T."/>
            <person name="Takahashi S."/>
            <person name="Yoshida T."/>
            <person name="Shimamura S."/>
            <person name="Takaki Y."/>
            <person name="Nagai Y."/>
            <person name="Toyoda A."/>
            <person name="Suzuki Y."/>
            <person name="Arimoto A."/>
            <person name="Ishii H."/>
            <person name="Satoh N."/>
            <person name="Nishiyama T."/>
            <person name="Hasebe M."/>
            <person name="Maruyama T."/>
            <person name="Minagawa J."/>
            <person name="Obokata J."/>
            <person name="Shigenobu S."/>
        </authorList>
    </citation>
    <scope>NUCLEOTIDE SEQUENCE [LARGE SCALE GENOMIC DNA]</scope>
</reference>